<reference evidence="2" key="2">
    <citation type="submission" date="2025-09" db="UniProtKB">
        <authorList>
            <consortium name="Ensembl"/>
        </authorList>
    </citation>
    <scope>IDENTIFICATION</scope>
</reference>
<protein>
    <submittedName>
        <fullName evidence="2">Uncharacterized protein</fullName>
    </submittedName>
</protein>
<evidence type="ECO:0000313" key="3">
    <source>
        <dbReference type="Proteomes" id="UP000694380"/>
    </source>
</evidence>
<feature type="region of interest" description="Disordered" evidence="1">
    <location>
        <begin position="38"/>
        <end position="68"/>
    </location>
</feature>
<evidence type="ECO:0000256" key="1">
    <source>
        <dbReference type="SAM" id="MobiDB-lite"/>
    </source>
</evidence>
<feature type="region of interest" description="Disordered" evidence="1">
    <location>
        <begin position="209"/>
        <end position="231"/>
    </location>
</feature>
<feature type="compositionally biased region" description="Low complexity" evidence="1">
    <location>
        <begin position="209"/>
        <end position="220"/>
    </location>
</feature>
<accession>A0A8C3HUI9</accession>
<feature type="compositionally biased region" description="Polar residues" evidence="1">
    <location>
        <begin position="221"/>
        <end position="231"/>
    </location>
</feature>
<dbReference type="Proteomes" id="UP000694380">
    <property type="component" value="Unplaced"/>
</dbReference>
<keyword evidence="3" id="KW-1185">Reference proteome</keyword>
<dbReference type="Ensembl" id="ENSCPBT00000027947.1">
    <property type="protein sequence ID" value="ENSCPBP00000023736.1"/>
    <property type="gene ID" value="ENSCPBG00000016934.1"/>
</dbReference>
<feature type="compositionally biased region" description="Polar residues" evidence="1">
    <location>
        <begin position="52"/>
        <end position="66"/>
    </location>
</feature>
<evidence type="ECO:0000313" key="2">
    <source>
        <dbReference type="Ensembl" id="ENSCPBP00000023736.1"/>
    </source>
</evidence>
<organism evidence="2 3">
    <name type="scientific">Chrysemys picta bellii</name>
    <name type="common">Western painted turtle</name>
    <name type="synonym">Emys bellii</name>
    <dbReference type="NCBI Taxonomy" id="8478"/>
    <lineage>
        <taxon>Eukaryota</taxon>
        <taxon>Metazoa</taxon>
        <taxon>Chordata</taxon>
        <taxon>Craniata</taxon>
        <taxon>Vertebrata</taxon>
        <taxon>Euteleostomi</taxon>
        <taxon>Archelosauria</taxon>
        <taxon>Testudinata</taxon>
        <taxon>Testudines</taxon>
        <taxon>Cryptodira</taxon>
        <taxon>Durocryptodira</taxon>
        <taxon>Testudinoidea</taxon>
        <taxon>Emydidae</taxon>
        <taxon>Chrysemys</taxon>
    </lineage>
</organism>
<reference evidence="2" key="1">
    <citation type="submission" date="2025-08" db="UniProtKB">
        <authorList>
            <consortium name="Ensembl"/>
        </authorList>
    </citation>
    <scope>IDENTIFICATION</scope>
</reference>
<proteinExistence type="predicted"/>
<dbReference type="AlphaFoldDB" id="A0A8C3HUI9"/>
<sequence>MSPAQEPTPELLADPYESFMHHHLQYYGYFRDEEKIAESSSLVPREHRPKSSDSLLEQESGGSNRDSLQDKKKKLICSLMLEVALLKSKQLLFNHLEGPGVPRLREPRGLFAVPTSRGPLQAPRWPVECEVIKEQIQHIGNQSSVCVTAPVPCGAAGSSPARQSIGNRSLVCVTAPVLCGAAGSSQPVRASVTGALCVSLPLSRVGLPGAPSPSGSGASSVTSSCNGMCLS</sequence>
<dbReference type="GeneTree" id="ENSGT01100000266985"/>
<name>A0A8C3HUI9_CHRPI</name>